<reference evidence="6 7" key="1">
    <citation type="journal article" date="2023" name="Commun. Biol.">
        <title>Genome analysis of Parmales, the sister group of diatoms, reveals the evolutionary specialization of diatoms from phago-mixotrophs to photoautotrophs.</title>
        <authorList>
            <person name="Ban H."/>
            <person name="Sato S."/>
            <person name="Yoshikawa S."/>
            <person name="Yamada K."/>
            <person name="Nakamura Y."/>
            <person name="Ichinomiya M."/>
            <person name="Sato N."/>
            <person name="Blanc-Mathieu R."/>
            <person name="Endo H."/>
            <person name="Kuwata A."/>
            <person name="Ogata H."/>
        </authorList>
    </citation>
    <scope>NUCLEOTIDE SEQUENCE [LARGE SCALE GENOMIC DNA]</scope>
</reference>
<keyword evidence="2" id="KW-0862">Zinc</keyword>
<dbReference type="Gene3D" id="1.10.238.10">
    <property type="entry name" value="EF-hand"/>
    <property type="match status" value="1"/>
</dbReference>
<dbReference type="PROSITE" id="PS01159">
    <property type="entry name" value="WW_DOMAIN_1"/>
    <property type="match status" value="1"/>
</dbReference>
<evidence type="ECO:0000256" key="4">
    <source>
        <dbReference type="SAM" id="MobiDB-lite"/>
    </source>
</evidence>
<dbReference type="Pfam" id="PF05517">
    <property type="entry name" value="p25-alpha"/>
    <property type="match status" value="1"/>
</dbReference>
<feature type="domain" description="B box-type" evidence="5">
    <location>
        <begin position="1084"/>
        <end position="1130"/>
    </location>
</feature>
<comment type="similarity">
    <text evidence="1">Belongs to the TPPP family.</text>
</comment>
<feature type="region of interest" description="Disordered" evidence="4">
    <location>
        <begin position="178"/>
        <end position="201"/>
    </location>
</feature>
<dbReference type="PROSITE" id="PS50096">
    <property type="entry name" value="IQ"/>
    <property type="match status" value="1"/>
</dbReference>
<keyword evidence="2" id="KW-0863">Zinc-finger</keyword>
<evidence type="ECO:0000256" key="2">
    <source>
        <dbReference type="PROSITE-ProRule" id="PRU00024"/>
    </source>
</evidence>
<proteinExistence type="inferred from homology"/>
<dbReference type="EMBL" id="BRYB01002255">
    <property type="protein sequence ID" value="GMI41954.1"/>
    <property type="molecule type" value="Genomic_DNA"/>
</dbReference>
<feature type="coiled-coil region" evidence="3">
    <location>
        <begin position="578"/>
        <end position="614"/>
    </location>
</feature>
<dbReference type="SUPFAM" id="SSF47473">
    <property type="entry name" value="EF-hand"/>
    <property type="match status" value="1"/>
</dbReference>
<feature type="coiled-coil region" evidence="3">
    <location>
        <begin position="1196"/>
        <end position="1223"/>
    </location>
</feature>
<dbReference type="InterPro" id="IPR008907">
    <property type="entry name" value="TPP/p25"/>
</dbReference>
<dbReference type="PROSITE" id="PS50119">
    <property type="entry name" value="ZF_BBOX"/>
    <property type="match status" value="1"/>
</dbReference>
<keyword evidence="2" id="KW-0479">Metal-binding</keyword>
<feature type="compositionally biased region" description="Gly residues" evidence="4">
    <location>
        <begin position="1976"/>
        <end position="1989"/>
    </location>
</feature>
<evidence type="ECO:0000256" key="3">
    <source>
        <dbReference type="SAM" id="Coils"/>
    </source>
</evidence>
<keyword evidence="3" id="KW-0175">Coiled coil</keyword>
<dbReference type="PANTHER" id="PTHR12932:SF9">
    <property type="entry name" value="TUBULIN POLYMERIZATION-PROMOTING PROTEIN HOMOLOG"/>
    <property type="match status" value="1"/>
</dbReference>
<evidence type="ECO:0000313" key="7">
    <source>
        <dbReference type="Proteomes" id="UP001165060"/>
    </source>
</evidence>
<accession>A0ABQ6N6G9</accession>
<feature type="region of interest" description="Disordered" evidence="4">
    <location>
        <begin position="1969"/>
        <end position="2042"/>
    </location>
</feature>
<evidence type="ECO:0000313" key="6">
    <source>
        <dbReference type="EMBL" id="GMI41954.1"/>
    </source>
</evidence>
<dbReference type="InterPro" id="IPR000048">
    <property type="entry name" value="IQ_motif_EF-hand-BS"/>
</dbReference>
<name>A0ABQ6N6G9_9STRA</name>
<keyword evidence="7" id="KW-1185">Reference proteome</keyword>
<sequence length="2087" mass="239204">MPPILNSLAGPDPLTSEFYGDVLREDVNNLYSALKTRARSSVPKSRRASTGALQPKLAEAALDDKLASAFGMYTHTLAEAKLGPRKGWTREATREGKRRKKRKQPAAATQDNHTQRPHTTALSSPVKSRILSPPSSALPDGATPSAPYPLFSSTFDPSVLSQRAQSPYHERHLTHLLDPAARRNSPSRQTRLPADARPATTAGPVVNATTVAMRSASQRLTSSLRDTKSRERAVFYCEVKNVSDFRGELPLKYLAGKMIENAKARSAKDREAKAAAAVLNVGDDDDASVDASVTSQASSVLVDMDPADMEIMRLAVGKVVDGFMRMILAYYDHAWKSLIAVRDASRHREKVAKASQLQGWWRSLWAKRAVKKLKEERRLEEERQAYLAEQARLDRIHKATQIASVGRGYIGRNKARYQRNLVEAAKCIQRAWERKKVVSKGMNEVTRYWFLQDTANVLQSAVRCYRARVIVGYHRRNERHRKINKQYDTDGAVVRLNFELNGAAARIQRWFKRLPYRLRRMIRKLRHNKARMIQRWFIAQHAKNSMIGKLLDFRQVIIAREGAAKLINPIVRGGVVRLRLARIKREEEEERERELEIARQLQEEEIKKAEAEAKKNKGFFSRFKNAVHLEELNPMTLQKHKHAAVVIQKHMRRCLAKTIVAQREMEKKIEAVSRMQKKFKLYSFRKARWAATMALEKIWVKVKKKRRFKARMITKVQSQYRAILARRQVIAWRLLWNPTAVQLQKVVRGFLHRLSLENVAQKTFWEAEFKMNGALEYKITWKAEVQRQLYHHSVHFKSPHHQAELQCVFGHYCSMGQRGNVERLGGNMYLKLCKESGLVSKTMTQQKLELMFTHEKGKETHLHYPQFVSAMHSIADSKYAKVKKYGRYKDSAARLLKLLQEDILCTKSAKTYIKDLGDEKAEKRASRWINKCCSVIQRCWINSIKSENRKGMFLSREKAMENVKRLKALEIIQRCWRCALARYNMRLFALKVYQKIVDEHHGGQVYYFNVKTGNASWKKPMFLGNYDIDNPVKMPSNDRLYKKTCEFCGKVSATWFDINDEENFCDDCNEIVHAKGRRAANTCVKIDNCIQCEFQVATKLCVQCKDMYCDTCYYDQHKKGMLQKHYFDPVQQHCEICKKFVALLSVNESGKGEIPTCKVCYKKKFPWDKGFTQTNARVSVTPYMHQPPAVADYWLAVEEEKAKKELEEEFQRRKKENEIIIRAKSALLLQRIWRGSKGRRRGAIIMASRRQARLQRVKDEGTRNAMWYAFRLFLGTAPELLSDTTKEKVLKRFPSRWQELISDIVDGQWNDAFAMIHEQEKFVKMGQEDGVTSKKKVAENMSILMYILLAANQRRYVNKMQRNQDKAQLAYRNARSDVSCSADEKEKKKLTMRKWKNLHKKGVKQLDKYMETLKEKRDTIEQRKGPNGFKKRIAHVREEGKALKWRKKDIVWNLKRFEAVVMPVDTDIDVFGKNKLVSIGSRLRLGEKERHGLLFYTVVDPNKKMTFMDKLKDRIKSKVDPEGQRAIEDKRKADKETWNPKHVALNRQWMPELTEGGGGKLGTDVEEGESSEYLHMMPRELFLARQKIKLKEFGRNNFVSQLVIARAFRVCGRIANYSEDLAKKFDEDSSTAKGLKERAEKYRMKQKEWLLLSNTLVKESDEGGKTLFLNRLGDNASDAIRVFKKEFKALLASFKKKKKAEVDIFAKWDVSEEKVDVVVAWHGEEKDITLGTVKMDIDAPASVAREYCRRFLQKELNDRCGENFMFMARGEGLDLGEEMSKRIGQLAPQKLNAKTRDLDHTLVAMENKNEHLVRPNPIPVIQSEAEKGAEREFEEKKLTALVLDEKKKDIELGDELKEEMLRELQLAGVKEKKAAGVFNRKGFLNTGIFNDMTGKMPFEVREKLVRIVNRREGGEDTLAFFAEGAMSGEEFKKIQDAKAAKEGGEAAELERLEMMDDEDKAAYLKEKAEKERAGEGEGGAGGEAGAGGKARGEARGEAGEGGAGGEAGEGGAGGEAGEGGEEEEEDDVWETPEGGNGAAAGEALSEEVYLGWAQTYDEEGNVYYYHEDGRSQYDYPAEWGAGEEAAH</sequence>
<feature type="compositionally biased region" description="Acidic residues" evidence="4">
    <location>
        <begin position="2018"/>
        <end position="2030"/>
    </location>
</feature>
<dbReference type="PANTHER" id="PTHR12932">
    <property type="entry name" value="P25 ALPHA-RELATED"/>
    <property type="match status" value="1"/>
</dbReference>
<dbReference type="SMART" id="SM00015">
    <property type="entry name" value="IQ"/>
    <property type="match status" value="8"/>
</dbReference>
<dbReference type="InterPro" id="IPR000315">
    <property type="entry name" value="Znf_B-box"/>
</dbReference>
<feature type="compositionally biased region" description="Gly residues" evidence="4">
    <location>
        <begin position="1999"/>
        <end position="2017"/>
    </location>
</feature>
<feature type="compositionally biased region" description="Polar residues" evidence="4">
    <location>
        <begin position="107"/>
        <end position="126"/>
    </location>
</feature>
<dbReference type="CDD" id="cd19757">
    <property type="entry name" value="Bbox1"/>
    <property type="match status" value="1"/>
</dbReference>
<dbReference type="Proteomes" id="UP001165060">
    <property type="component" value="Unassembled WGS sequence"/>
</dbReference>
<comment type="caution">
    <text evidence="6">The sequence shown here is derived from an EMBL/GenBank/DDBJ whole genome shotgun (WGS) entry which is preliminary data.</text>
</comment>
<protein>
    <recommendedName>
        <fullName evidence="5">B box-type domain-containing protein</fullName>
    </recommendedName>
</protein>
<gene>
    <name evidence="6" type="ORF">TeGR_g2343</name>
</gene>
<evidence type="ECO:0000256" key="1">
    <source>
        <dbReference type="ARBA" id="ARBA00010994"/>
    </source>
</evidence>
<dbReference type="InterPro" id="IPR011992">
    <property type="entry name" value="EF-hand-dom_pair"/>
</dbReference>
<feature type="region of interest" description="Disordered" evidence="4">
    <location>
        <begin position="84"/>
        <end position="145"/>
    </location>
</feature>
<dbReference type="CDD" id="cd00201">
    <property type="entry name" value="WW"/>
    <property type="match status" value="1"/>
</dbReference>
<organism evidence="6 7">
    <name type="scientific">Tetraparma gracilis</name>
    <dbReference type="NCBI Taxonomy" id="2962635"/>
    <lineage>
        <taxon>Eukaryota</taxon>
        <taxon>Sar</taxon>
        <taxon>Stramenopiles</taxon>
        <taxon>Ochrophyta</taxon>
        <taxon>Bolidophyceae</taxon>
        <taxon>Parmales</taxon>
        <taxon>Triparmaceae</taxon>
        <taxon>Tetraparma</taxon>
    </lineage>
</organism>
<dbReference type="InterPro" id="IPR001202">
    <property type="entry name" value="WW_dom"/>
</dbReference>
<evidence type="ECO:0000259" key="5">
    <source>
        <dbReference type="PROSITE" id="PS50119"/>
    </source>
</evidence>